<sequence length="545" mass="63302">MSQRSSMSNVLSTLNKLIPKKKYDSLVAFFRSKSDKTMEVIIVEFDSKKFIYVNEFTNKNVKKFIDDIPEIFSKNFLAVFFQVCLFKPNGFKHNLEFCQILRDSFTALKIRTYFFSIPDYLYTHLFIATKTKIQLEEEVILLLDNPDKLNVFHCKLTKAGYEKEMIDHFVFDPKADVNALQENIIRSTNPKKIIFATYKPKSKNTMLFKNQILKDFVVDVFDIRRLCEFDIQFLYEMTIWILNRLSGHIAKHLFMPKCARHYAVYFVSFETNPPSPIEILSVMPSEALPLVKAAYVGRTSHPRQVCLASIDPLTDEIHIIQELDLILNKCHATKVVLTIDSESFPTIKVESYLLPEIFGMPNMLDETLKFKIPVIGIYGTPNFSVICYCKNDKSGYEYMKSWNWIYGNELSITFHNKKPVFGAAIHELKDCNPSTVVHDLIKIMAMSPENVKVEKFWDFKITKDEKNPILLEFDTFDGTRKRASPAFLMAMLIRQHLKAIEAEIGEKPNELGFCLFVNYSEEEMERIKSQIKESCNLLKISCVFI</sequence>
<protein>
    <submittedName>
        <fullName evidence="2">Uncharacterized protein</fullName>
    </submittedName>
</protein>
<name>A0A914PNV5_9BILA</name>
<evidence type="ECO:0000313" key="1">
    <source>
        <dbReference type="Proteomes" id="UP000887578"/>
    </source>
</evidence>
<dbReference type="AlphaFoldDB" id="A0A914PNV5"/>
<accession>A0A914PNV5</accession>
<dbReference type="Proteomes" id="UP000887578">
    <property type="component" value="Unplaced"/>
</dbReference>
<evidence type="ECO:0000313" key="2">
    <source>
        <dbReference type="WBParaSite" id="PDA_v2.g19733.t1"/>
    </source>
</evidence>
<proteinExistence type="predicted"/>
<dbReference type="Gene3D" id="3.30.420.40">
    <property type="match status" value="1"/>
</dbReference>
<dbReference type="WBParaSite" id="PDA_v2.g19733.t1">
    <property type="protein sequence ID" value="PDA_v2.g19733.t1"/>
    <property type="gene ID" value="PDA_v2.g19733"/>
</dbReference>
<organism evidence="1 2">
    <name type="scientific">Panagrolaimus davidi</name>
    <dbReference type="NCBI Taxonomy" id="227884"/>
    <lineage>
        <taxon>Eukaryota</taxon>
        <taxon>Metazoa</taxon>
        <taxon>Ecdysozoa</taxon>
        <taxon>Nematoda</taxon>
        <taxon>Chromadorea</taxon>
        <taxon>Rhabditida</taxon>
        <taxon>Tylenchina</taxon>
        <taxon>Panagrolaimomorpha</taxon>
        <taxon>Panagrolaimoidea</taxon>
        <taxon>Panagrolaimidae</taxon>
        <taxon>Panagrolaimus</taxon>
    </lineage>
</organism>
<reference evidence="2" key="1">
    <citation type="submission" date="2022-11" db="UniProtKB">
        <authorList>
            <consortium name="WormBaseParasite"/>
        </authorList>
    </citation>
    <scope>IDENTIFICATION</scope>
</reference>
<keyword evidence="1" id="KW-1185">Reference proteome</keyword>